<proteinExistence type="predicted"/>
<dbReference type="InterPro" id="IPR013517">
    <property type="entry name" value="FG-GAP"/>
</dbReference>
<dbReference type="SUPFAM" id="SSF69318">
    <property type="entry name" value="Integrin alpha N-terminal domain"/>
    <property type="match status" value="3"/>
</dbReference>
<dbReference type="PANTHER" id="PTHR16026:SF0">
    <property type="entry name" value="CARTILAGE ACIDIC PROTEIN 1"/>
    <property type="match status" value="1"/>
</dbReference>
<name>A0A846QZL4_9FLAO</name>
<dbReference type="PROSITE" id="PS51257">
    <property type="entry name" value="PROKAR_LIPOPROTEIN"/>
    <property type="match status" value="1"/>
</dbReference>
<keyword evidence="4" id="KW-1185">Reference proteome</keyword>
<feature type="domain" description="ASPIC/UnbV" evidence="2">
    <location>
        <begin position="527"/>
        <end position="593"/>
    </location>
</feature>
<accession>A0A846QZL4</accession>
<evidence type="ECO:0000256" key="1">
    <source>
        <dbReference type="ARBA" id="ARBA00022729"/>
    </source>
</evidence>
<gene>
    <name evidence="3" type="ORF">GGR42_001567</name>
</gene>
<evidence type="ECO:0000259" key="2">
    <source>
        <dbReference type="Pfam" id="PF07593"/>
    </source>
</evidence>
<evidence type="ECO:0000313" key="3">
    <source>
        <dbReference type="EMBL" id="NJB71105.1"/>
    </source>
</evidence>
<reference evidence="3 4" key="1">
    <citation type="submission" date="2020-03" db="EMBL/GenBank/DDBJ databases">
        <title>Genomic Encyclopedia of Type Strains, Phase IV (KMG-IV): sequencing the most valuable type-strain genomes for metagenomic binning, comparative biology and taxonomic classification.</title>
        <authorList>
            <person name="Goeker M."/>
        </authorList>
    </citation>
    <scope>NUCLEOTIDE SEQUENCE [LARGE SCALE GENOMIC DNA]</scope>
    <source>
        <strain evidence="3 4">DSM 29762</strain>
    </source>
</reference>
<comment type="caution">
    <text evidence="3">The sequence shown here is derived from an EMBL/GenBank/DDBJ whole genome shotgun (WGS) entry which is preliminary data.</text>
</comment>
<dbReference type="Pfam" id="PF13517">
    <property type="entry name" value="FG-GAP_3"/>
    <property type="match status" value="5"/>
</dbReference>
<protein>
    <recommendedName>
        <fullName evidence="2">ASPIC/UnbV domain-containing protein</fullName>
    </recommendedName>
</protein>
<dbReference type="AlphaFoldDB" id="A0A846QZL4"/>
<dbReference type="InterPro" id="IPR011519">
    <property type="entry name" value="UnbV_ASPIC"/>
</dbReference>
<dbReference type="PANTHER" id="PTHR16026">
    <property type="entry name" value="CARTILAGE ACIDIC PROTEIN 1"/>
    <property type="match status" value="1"/>
</dbReference>
<dbReference type="Proteomes" id="UP000590442">
    <property type="component" value="Unassembled WGS sequence"/>
</dbReference>
<dbReference type="InterPro" id="IPR028994">
    <property type="entry name" value="Integrin_alpha_N"/>
</dbReference>
<dbReference type="Gene3D" id="2.130.10.130">
    <property type="entry name" value="Integrin alpha, N-terminal"/>
    <property type="match status" value="4"/>
</dbReference>
<dbReference type="RefSeq" id="WP_167962552.1">
    <property type="nucleotide sequence ID" value="NZ_JAATJJ010000001.1"/>
</dbReference>
<evidence type="ECO:0000313" key="4">
    <source>
        <dbReference type="Proteomes" id="UP000590442"/>
    </source>
</evidence>
<dbReference type="EMBL" id="JAATJJ010000001">
    <property type="protein sequence ID" value="NJB71105.1"/>
    <property type="molecule type" value="Genomic_DNA"/>
</dbReference>
<dbReference type="Pfam" id="PF07593">
    <property type="entry name" value="UnbV_ASPIC"/>
    <property type="match status" value="1"/>
</dbReference>
<keyword evidence="1" id="KW-0732">Signal</keyword>
<sequence>MNRFLGFLVLCFALCACTENDKDTLFKKVPSSITNITFKNSLKDSPELNILTYLYYYNGAGVATADFNNDGFTDIYFTSNQGADKLYLNEGNFKFKDITTSANIENSGDWTTGVTYTDINNDGLLDIYICKVGNYKNLKGQNLLYINQGINKDGIPVFKENAKYYGLDFSGFSTQASFFDYDLDGDLDMYLMNHSTHPNRTYGKGSQRHMAEALSGDRLYKNVDGKYVDVSSQAGIFQGKIGYGLGLSVSDVNNDGYPDIYVGNDFFENDYLYVNQKNGTFKEIISIDERSLGHTSHYSMGNDIADINNDGLTDIISMDMLPENLETYKTSGLEYSYPIYQNYLKNGYAPQYMQNSLHLNLGNTNFSEIGSLSGIAATEWSWSALLADFDNDGNKDVFVSNGIKGATNDMDFINFIAHDNIQKRIDQGMTNEDMKFISEIPEKKVPNYFFKNNGDLTFSNVTDDWVHKENSFSNGSAYADLDNDGDLDLVISNVNDEAYILENTSNQKNDNHYLQLEFDESAKNTFGIGAKIIAHIRGRTIAQENYTSRGYLSAVSNNMHLGIGKDSIIDSLTVIWPGGTFEKLVDVKTNQKLIVEAKNASGNYYKNNTSPNESFLVNVDSLVNFRHREYESVEFSRDPLVPFANTNEGPDISVADINNDELDDFFISGSKKYPSVLFVQNTNGEFTNQQEEVFREDAMSEDVSHAFFDADGDKDMDLIVVSGGNEFRGSDKLQPRLYINTDGRFEKDSVQFKGLEINASKVSAADFDEDGNIDLIITSDQIPQQFGKTPKQYLLANNGDGIFTDVTKDVSPSFQNIGNVKDFMFSDIDEDGKKDIIAVGHWMPISIFLGKDKEFLPYTKNGLESSHGWWNKIICEDFDADGDIDLIVGNWGANSKLSSSLEKPMTLYNQDFDDNGTVDPLVTYYYKDKETSFASKDELAKQMPILNKKFLSYKDFAKASIKDLFSEEKLRSADKKYVYELKSCYFENDGKGNFTKKELPIIAQSFPIQDMIAADFNNDGLKDVLIVGNNYEVNTQLGRMDASHGLILLNDGNNSFYWAQNQKFNISGPARNMKEIKIKDKNHFVVSINNGKPVFLAKNVE</sequence>
<organism evidence="3 4">
    <name type="scientific">Saonia flava</name>
    <dbReference type="NCBI Taxonomy" id="523696"/>
    <lineage>
        <taxon>Bacteria</taxon>
        <taxon>Pseudomonadati</taxon>
        <taxon>Bacteroidota</taxon>
        <taxon>Flavobacteriia</taxon>
        <taxon>Flavobacteriales</taxon>
        <taxon>Flavobacteriaceae</taxon>
        <taxon>Saonia</taxon>
    </lineage>
</organism>
<dbReference type="InterPro" id="IPR027039">
    <property type="entry name" value="Crtac1"/>
</dbReference>